<protein>
    <submittedName>
        <fullName evidence="1">Uncharacterized protein</fullName>
    </submittedName>
</protein>
<accession>A0A2P2LTH5</accession>
<reference evidence="1" key="1">
    <citation type="submission" date="2018-02" db="EMBL/GenBank/DDBJ databases">
        <title>Rhizophora mucronata_Transcriptome.</title>
        <authorList>
            <person name="Meera S.P."/>
            <person name="Sreeshan A."/>
            <person name="Augustine A."/>
        </authorList>
    </citation>
    <scope>NUCLEOTIDE SEQUENCE</scope>
    <source>
        <tissue evidence="1">Leaf</tissue>
    </source>
</reference>
<name>A0A2P2LTH5_RHIMU</name>
<proteinExistence type="predicted"/>
<dbReference type="EMBL" id="GGEC01040785">
    <property type="protein sequence ID" value="MBX21269.1"/>
    <property type="molecule type" value="Transcribed_RNA"/>
</dbReference>
<dbReference type="AlphaFoldDB" id="A0A2P2LTH5"/>
<organism evidence="1">
    <name type="scientific">Rhizophora mucronata</name>
    <name type="common">Asiatic mangrove</name>
    <dbReference type="NCBI Taxonomy" id="61149"/>
    <lineage>
        <taxon>Eukaryota</taxon>
        <taxon>Viridiplantae</taxon>
        <taxon>Streptophyta</taxon>
        <taxon>Embryophyta</taxon>
        <taxon>Tracheophyta</taxon>
        <taxon>Spermatophyta</taxon>
        <taxon>Magnoliopsida</taxon>
        <taxon>eudicotyledons</taxon>
        <taxon>Gunneridae</taxon>
        <taxon>Pentapetalae</taxon>
        <taxon>rosids</taxon>
        <taxon>fabids</taxon>
        <taxon>Malpighiales</taxon>
        <taxon>Rhizophoraceae</taxon>
        <taxon>Rhizophora</taxon>
    </lineage>
</organism>
<evidence type="ECO:0000313" key="1">
    <source>
        <dbReference type="EMBL" id="MBX21269.1"/>
    </source>
</evidence>
<sequence>MSESKYLVITSIKISKSGENLKIKYVHLGTFVLLQVNKNFTTRISAVDCIKCYPL</sequence>